<dbReference type="InterPro" id="IPR029066">
    <property type="entry name" value="PLP-binding_barrel"/>
</dbReference>
<evidence type="ECO:0000259" key="6">
    <source>
        <dbReference type="Pfam" id="PF01168"/>
    </source>
</evidence>
<keyword evidence="8" id="KW-1185">Reference proteome</keyword>
<dbReference type="Proteomes" id="UP000471147">
    <property type="component" value="Unassembled WGS sequence"/>
</dbReference>
<evidence type="ECO:0000256" key="4">
    <source>
        <dbReference type="ARBA" id="ARBA00022898"/>
    </source>
</evidence>
<evidence type="ECO:0000256" key="5">
    <source>
        <dbReference type="ARBA" id="ARBA00023235"/>
    </source>
</evidence>
<comment type="caution">
    <text evidence="7">The sequence shown here is derived from an EMBL/GenBank/DDBJ whole genome shotgun (WGS) entry which is preliminary data.</text>
</comment>
<dbReference type="GO" id="GO:0008784">
    <property type="term" value="F:alanine racemase activity"/>
    <property type="evidence" value="ECO:0007669"/>
    <property type="project" value="UniProtKB-EC"/>
</dbReference>
<evidence type="ECO:0000256" key="2">
    <source>
        <dbReference type="ARBA" id="ARBA00001933"/>
    </source>
</evidence>
<dbReference type="Gene3D" id="3.20.20.10">
    <property type="entry name" value="Alanine racemase"/>
    <property type="match status" value="1"/>
</dbReference>
<dbReference type="EC" id="5.1.1.1" evidence="3"/>
<comment type="cofactor">
    <cofactor evidence="2">
        <name>pyridoxal 5'-phosphate</name>
        <dbReference type="ChEBI" id="CHEBI:597326"/>
    </cofactor>
</comment>
<proteinExistence type="predicted"/>
<dbReference type="Pfam" id="PF01168">
    <property type="entry name" value="Ala_racemase_N"/>
    <property type="match status" value="1"/>
</dbReference>
<dbReference type="AlphaFoldDB" id="A0A6I4LX09"/>
<dbReference type="PANTHER" id="PTHR30511">
    <property type="entry name" value="ALANINE RACEMASE"/>
    <property type="match status" value="1"/>
</dbReference>
<evidence type="ECO:0000313" key="8">
    <source>
        <dbReference type="Proteomes" id="UP000471147"/>
    </source>
</evidence>
<dbReference type="InterPro" id="IPR001608">
    <property type="entry name" value="Ala_racemase_N"/>
</dbReference>
<name>A0A6I4LX09_9SPHN</name>
<keyword evidence="4" id="KW-0663">Pyridoxal phosphate</keyword>
<gene>
    <name evidence="7" type="ORF">EUU23_10270</name>
</gene>
<keyword evidence="5" id="KW-0413">Isomerase</keyword>
<dbReference type="GO" id="GO:0030632">
    <property type="term" value="P:D-alanine biosynthetic process"/>
    <property type="evidence" value="ECO:0007669"/>
    <property type="project" value="TreeGrafter"/>
</dbReference>
<dbReference type="GO" id="GO:0005829">
    <property type="term" value="C:cytosol"/>
    <property type="evidence" value="ECO:0007669"/>
    <property type="project" value="TreeGrafter"/>
</dbReference>
<organism evidence="7 8">
    <name type="scientific">Sphingorhabdus profundilacus</name>
    <dbReference type="NCBI Taxonomy" id="2509718"/>
    <lineage>
        <taxon>Bacteria</taxon>
        <taxon>Pseudomonadati</taxon>
        <taxon>Pseudomonadota</taxon>
        <taxon>Alphaproteobacteria</taxon>
        <taxon>Sphingomonadales</taxon>
        <taxon>Sphingomonadaceae</taxon>
        <taxon>Sphingorhabdus</taxon>
    </lineage>
</organism>
<dbReference type="EMBL" id="SDWJ01000002">
    <property type="protein sequence ID" value="MVZ98077.1"/>
    <property type="molecule type" value="Genomic_DNA"/>
</dbReference>
<evidence type="ECO:0000313" key="7">
    <source>
        <dbReference type="EMBL" id="MVZ98077.1"/>
    </source>
</evidence>
<dbReference type="SUPFAM" id="SSF51419">
    <property type="entry name" value="PLP-binding barrel"/>
    <property type="match status" value="1"/>
</dbReference>
<dbReference type="InterPro" id="IPR000821">
    <property type="entry name" value="Ala_racemase"/>
</dbReference>
<dbReference type="GO" id="GO:0030170">
    <property type="term" value="F:pyridoxal phosphate binding"/>
    <property type="evidence" value="ECO:0007669"/>
    <property type="project" value="TreeGrafter"/>
</dbReference>
<sequence>MDIGTEWHRSCSIPLIQQLAASAVLNTPRQVALWKSPGGGKCHVMLDSGINRLGIGPEQFSAELFKGLNFDILMSHLASADEDSDQNSRQLKRFGEQSLQITARRRSLANSAGIMPGQDYHFGLSQYELLTLLGQRFERRWT</sequence>
<accession>A0A6I4LX09</accession>
<comment type="catalytic activity">
    <reaction evidence="1">
        <text>L-alanine = D-alanine</text>
        <dbReference type="Rhea" id="RHEA:20249"/>
        <dbReference type="ChEBI" id="CHEBI:57416"/>
        <dbReference type="ChEBI" id="CHEBI:57972"/>
        <dbReference type="EC" id="5.1.1.1"/>
    </reaction>
</comment>
<evidence type="ECO:0000256" key="1">
    <source>
        <dbReference type="ARBA" id="ARBA00000316"/>
    </source>
</evidence>
<dbReference type="OrthoDB" id="9813814at2"/>
<feature type="domain" description="Alanine racemase N-terminal" evidence="6">
    <location>
        <begin position="18"/>
        <end position="122"/>
    </location>
</feature>
<reference evidence="7 8" key="1">
    <citation type="submission" date="2019-01" db="EMBL/GenBank/DDBJ databases">
        <title>Sphingorhabdus lacus sp.nov., isolated from an oligotrophic freshwater lake.</title>
        <authorList>
            <person name="Park M."/>
        </authorList>
    </citation>
    <scope>NUCLEOTIDE SEQUENCE [LARGE SCALE GENOMIC DNA]</scope>
    <source>
        <strain evidence="7 8">IMCC26285</strain>
    </source>
</reference>
<dbReference type="PANTHER" id="PTHR30511:SF0">
    <property type="entry name" value="ALANINE RACEMASE, CATABOLIC-RELATED"/>
    <property type="match status" value="1"/>
</dbReference>
<evidence type="ECO:0000256" key="3">
    <source>
        <dbReference type="ARBA" id="ARBA00013089"/>
    </source>
</evidence>
<protein>
    <recommendedName>
        <fullName evidence="3">alanine racemase</fullName>
        <ecNumber evidence="3">5.1.1.1</ecNumber>
    </recommendedName>
</protein>